<sequence length="553" mass="60712">MATPTDNNDDVKKDINMVERYEVASDDMEDLKKSKTMGTITINDSNEILLIPSPSADPRDPLNMPIWRKRLLVVLVSIFSSVGLTMVSGFGGLLGFYIPDYVEKGATFDDITHLMTYPTMFMGVANLVCMPLALAIGRRPVFLASCLILVLGGVLGAYTKDINMHLGIRMLLGIGAGNSEALVPMMIQEIHFIHERSTFLMWQSAIQTIISALLGLFASPIAGAIGPGNWYLLGAGLAAAVFVVSVVYVPETRYVRSLEAYGQDVENGDDSSDDQELQRPPVRLSERPALDYTKFAPRTIWSDMRLFVGRADWSEGFYALRNTFQILLFPNVFWAFCLNGLTLGVNIAIATTYSNIVTAPPYNWAERSASYVNTSQIVVALVALPLLGNGSDRMIKWRASRNDGVHEPEARLLLLWIPTSIAVLSSVLYGLAAANPEKFHWMAIVFAYGGYYFGFVGANIVGITYLLDSYPARSGPVLVVITALRGFVSFGTSYGVAKFIETAGYDGSFGTYAGLTALLGLIAFPMYFYGKRIRQFTGKWAVKERSGKPSMSH</sequence>
<comment type="subcellular location">
    <subcellularLocation>
        <location evidence="1">Membrane</location>
        <topology evidence="1">Multi-pass membrane protein</topology>
    </subcellularLocation>
</comment>
<feature type="transmembrane region" description="Helical" evidence="5">
    <location>
        <begin position="509"/>
        <end position="529"/>
    </location>
</feature>
<dbReference type="Gene3D" id="1.20.1250.20">
    <property type="entry name" value="MFS general substrate transporter like domains"/>
    <property type="match status" value="1"/>
</dbReference>
<dbReference type="Proteomes" id="UP000803884">
    <property type="component" value="Unassembled WGS sequence"/>
</dbReference>
<dbReference type="PANTHER" id="PTHR23502">
    <property type="entry name" value="MAJOR FACILITATOR SUPERFAMILY"/>
    <property type="match status" value="1"/>
</dbReference>
<dbReference type="GO" id="GO:0005886">
    <property type="term" value="C:plasma membrane"/>
    <property type="evidence" value="ECO:0007669"/>
    <property type="project" value="TreeGrafter"/>
</dbReference>
<evidence type="ECO:0000313" key="6">
    <source>
        <dbReference type="EMBL" id="KAL1589754.1"/>
    </source>
</evidence>
<dbReference type="EMBL" id="JAAQHG020000004">
    <property type="protein sequence ID" value="KAL1589754.1"/>
    <property type="molecule type" value="Genomic_DNA"/>
</dbReference>
<evidence type="ECO:0000256" key="1">
    <source>
        <dbReference type="ARBA" id="ARBA00004141"/>
    </source>
</evidence>
<keyword evidence="7" id="KW-1185">Reference proteome</keyword>
<keyword evidence="4 5" id="KW-0472">Membrane</keyword>
<keyword evidence="2 5" id="KW-0812">Transmembrane</keyword>
<feature type="transmembrane region" description="Helical" evidence="5">
    <location>
        <begin position="369"/>
        <end position="391"/>
    </location>
</feature>
<evidence type="ECO:0000256" key="5">
    <source>
        <dbReference type="SAM" id="Phobius"/>
    </source>
</evidence>
<organism evidence="6 7">
    <name type="scientific">Cladosporium halotolerans</name>
    <dbReference type="NCBI Taxonomy" id="1052096"/>
    <lineage>
        <taxon>Eukaryota</taxon>
        <taxon>Fungi</taxon>
        <taxon>Dikarya</taxon>
        <taxon>Ascomycota</taxon>
        <taxon>Pezizomycotina</taxon>
        <taxon>Dothideomycetes</taxon>
        <taxon>Dothideomycetidae</taxon>
        <taxon>Cladosporiales</taxon>
        <taxon>Cladosporiaceae</taxon>
        <taxon>Cladosporium</taxon>
    </lineage>
</organism>
<dbReference type="GO" id="GO:0022857">
    <property type="term" value="F:transmembrane transporter activity"/>
    <property type="evidence" value="ECO:0007669"/>
    <property type="project" value="InterPro"/>
</dbReference>
<proteinExistence type="predicted"/>
<feature type="transmembrane region" description="Helical" evidence="5">
    <location>
        <begin position="199"/>
        <end position="218"/>
    </location>
</feature>
<dbReference type="SUPFAM" id="SSF103473">
    <property type="entry name" value="MFS general substrate transporter"/>
    <property type="match status" value="1"/>
</dbReference>
<feature type="transmembrane region" description="Helical" evidence="5">
    <location>
        <begin position="141"/>
        <end position="160"/>
    </location>
</feature>
<dbReference type="Pfam" id="PF07690">
    <property type="entry name" value="MFS_1"/>
    <property type="match status" value="1"/>
</dbReference>
<evidence type="ECO:0008006" key="8">
    <source>
        <dbReference type="Google" id="ProtNLM"/>
    </source>
</evidence>
<accession>A0AB34KXG0</accession>
<feature type="transmembrane region" description="Helical" evidence="5">
    <location>
        <begin position="230"/>
        <end position="249"/>
    </location>
</feature>
<keyword evidence="3 5" id="KW-1133">Transmembrane helix</keyword>
<reference evidence="6 7" key="1">
    <citation type="journal article" date="2020" name="Microbiol. Resour. Announc.">
        <title>Draft Genome Sequence of a Cladosporium Species Isolated from the Mesophotic Ascidian Didemnum maculosum.</title>
        <authorList>
            <person name="Gioti A."/>
            <person name="Siaperas R."/>
            <person name="Nikolaivits E."/>
            <person name="Le Goff G."/>
            <person name="Ouazzani J."/>
            <person name="Kotoulas G."/>
            <person name="Topakas E."/>
        </authorList>
    </citation>
    <scope>NUCLEOTIDE SEQUENCE [LARGE SCALE GENOMIC DNA]</scope>
    <source>
        <strain evidence="6 7">TM138-S3</strain>
    </source>
</reference>
<dbReference type="PANTHER" id="PTHR23502:SF164">
    <property type="entry name" value="MAJOR FACILITATOR SUPERFAMILY (MFS) PROFILE DOMAIN-CONTAINING PROTEIN"/>
    <property type="match status" value="1"/>
</dbReference>
<dbReference type="AlphaFoldDB" id="A0AB34KXG0"/>
<protein>
    <recommendedName>
        <fullName evidence="8">Major facilitator superfamily (MFS) profile domain-containing protein</fullName>
    </recommendedName>
</protein>
<feature type="transmembrane region" description="Helical" evidence="5">
    <location>
        <begin position="326"/>
        <end position="349"/>
    </location>
</feature>
<comment type="caution">
    <text evidence="6">The sequence shown here is derived from an EMBL/GenBank/DDBJ whole genome shotgun (WGS) entry which is preliminary data.</text>
</comment>
<evidence type="ECO:0000313" key="7">
    <source>
        <dbReference type="Proteomes" id="UP000803884"/>
    </source>
</evidence>
<name>A0AB34KXG0_9PEZI</name>
<dbReference type="InterPro" id="IPR036259">
    <property type="entry name" value="MFS_trans_sf"/>
</dbReference>
<dbReference type="GeneID" id="96002899"/>
<evidence type="ECO:0000256" key="4">
    <source>
        <dbReference type="ARBA" id="ARBA00023136"/>
    </source>
</evidence>
<gene>
    <name evidence="6" type="ORF">WHR41_01455</name>
</gene>
<dbReference type="InterPro" id="IPR011701">
    <property type="entry name" value="MFS"/>
</dbReference>
<evidence type="ECO:0000256" key="2">
    <source>
        <dbReference type="ARBA" id="ARBA00022692"/>
    </source>
</evidence>
<feature type="transmembrane region" description="Helical" evidence="5">
    <location>
        <begin position="412"/>
        <end position="433"/>
    </location>
</feature>
<feature type="transmembrane region" description="Helical" evidence="5">
    <location>
        <begin position="166"/>
        <end position="187"/>
    </location>
</feature>
<feature type="transmembrane region" description="Helical" evidence="5">
    <location>
        <begin position="439"/>
        <end position="465"/>
    </location>
</feature>
<evidence type="ECO:0000256" key="3">
    <source>
        <dbReference type="ARBA" id="ARBA00022989"/>
    </source>
</evidence>
<dbReference type="RefSeq" id="XP_069232859.1">
    <property type="nucleotide sequence ID" value="XM_069370061.1"/>
</dbReference>
<feature type="transmembrane region" description="Helical" evidence="5">
    <location>
        <begin position="477"/>
        <end position="497"/>
    </location>
</feature>
<feature type="transmembrane region" description="Helical" evidence="5">
    <location>
        <begin position="71"/>
        <end position="94"/>
    </location>
</feature>
<feature type="transmembrane region" description="Helical" evidence="5">
    <location>
        <begin position="114"/>
        <end position="134"/>
    </location>
</feature>